<evidence type="ECO:0000313" key="2">
    <source>
        <dbReference type="Proteomes" id="UP000001067"/>
    </source>
</evidence>
<reference evidence="1 2" key="1">
    <citation type="journal article" date="2010" name="Genome Biol.">
        <title>A first genome assembly of the barley fungal pathogen Pyrenophora teres f. teres.</title>
        <authorList>
            <person name="Ellwood S.R."/>
            <person name="Liu Z."/>
            <person name="Syme R.A."/>
            <person name="Lai Z."/>
            <person name="Hane J.K."/>
            <person name="Keiper F."/>
            <person name="Moffat C.S."/>
            <person name="Oliver R.P."/>
            <person name="Friesen T.L."/>
        </authorList>
    </citation>
    <scope>NUCLEOTIDE SEQUENCE [LARGE SCALE GENOMIC DNA]</scope>
    <source>
        <strain evidence="1 2">0-1</strain>
    </source>
</reference>
<accession>E3RG93</accession>
<gene>
    <name evidence="1" type="ORF">PTT_06794</name>
</gene>
<dbReference type="KEGG" id="pte:PTT_06794"/>
<keyword evidence="2" id="KW-1185">Reference proteome</keyword>
<dbReference type="AlphaFoldDB" id="E3RG93"/>
<dbReference type="HOGENOM" id="CLU_3051458_0_0_1"/>
<proteinExistence type="predicted"/>
<evidence type="ECO:0000313" key="1">
    <source>
        <dbReference type="EMBL" id="EFQ95256.1"/>
    </source>
</evidence>
<dbReference type="EMBL" id="GL532864">
    <property type="protein sequence ID" value="EFQ95256.1"/>
    <property type="molecule type" value="Genomic_DNA"/>
</dbReference>
<protein>
    <submittedName>
        <fullName evidence="1">Uncharacterized protein</fullName>
    </submittedName>
</protein>
<organism evidence="2">
    <name type="scientific">Pyrenophora teres f. teres (strain 0-1)</name>
    <name type="common">Barley net blotch fungus</name>
    <name type="synonym">Drechslera teres f. teres</name>
    <dbReference type="NCBI Taxonomy" id="861557"/>
    <lineage>
        <taxon>Eukaryota</taxon>
        <taxon>Fungi</taxon>
        <taxon>Dikarya</taxon>
        <taxon>Ascomycota</taxon>
        <taxon>Pezizomycotina</taxon>
        <taxon>Dothideomycetes</taxon>
        <taxon>Pleosporomycetidae</taxon>
        <taxon>Pleosporales</taxon>
        <taxon>Pleosporineae</taxon>
        <taxon>Pleosporaceae</taxon>
        <taxon>Pyrenophora</taxon>
    </lineage>
</organism>
<name>E3RG93_PYRTT</name>
<sequence>MQYNTDSRTDTARISDYFAPCTVSKRLLAYGLFTSKNHYENLAYILSKAFHAFR</sequence>
<dbReference type="Proteomes" id="UP000001067">
    <property type="component" value="Unassembled WGS sequence"/>
</dbReference>